<evidence type="ECO:0000256" key="5">
    <source>
        <dbReference type="SAM" id="MobiDB-lite"/>
    </source>
</evidence>
<comment type="caution">
    <text evidence="7">The sequence shown here is derived from an EMBL/GenBank/DDBJ whole genome shotgun (WGS) entry which is preliminary data.</text>
</comment>
<dbReference type="InterPro" id="IPR007867">
    <property type="entry name" value="GMC_OxRtase_C"/>
</dbReference>
<sequence>MVKKHGLCSSYYGFLIMAMALISLPIAYSQESSSHLRFVSNATEFPSEDYYDYIIVGGGTAGCPLAATLSEKYRVLVLERGSVPDGVPSLMTQEGFLTAITEVDDYDSPTQAFTSEDGVRNARGRVLGGSSAINAGFYSRADQEFYGRSGINWDSGLVHQSYEWVEKAIVFTPILNSWQLAVRDGLLETGVHPYHGFKLDHVVGTKVGGTTFDHNGTRFSAVDLLSYANPDNIRIVLHANVERVIVKSSLTYSGSKQVATGVVFRDRLGQYHQAMVREKGEVLLSAGALGSPQLLLLSGIGPTPYLSSMGIPVTLHLPYVGQFMYDNPRNGISIMPPNPLDHSLIQVVGITKSGTYLEATSNVIPFASSALPDSVRVPYSPFYLTVATLMEKFIGPLSTGSLRLESTDVKANPIVRFNYFSNPADLQRCMNGTRKIAEVLRSSSMENFRFRELFGGQNFRYIGPALPADLADDYQMGDFCRRTLSTIWHYHGGCLVGKVVDPHLRKKIDVAYLFIISVILSRLRSILPENRRQVSKANHGDKVRKDEPNSCTHQSPECRKLITHCINCFQERKLLFNEQL</sequence>
<protein>
    <recommendedName>
        <fullName evidence="6">Glucose-methanol-choline oxidoreductase N-terminal domain-containing protein</fullName>
    </recommendedName>
</protein>
<dbReference type="AlphaFoldDB" id="A0AAV3Q211"/>
<accession>A0AAV3Q211</accession>
<gene>
    <name evidence="7" type="ORF">LIER_38554</name>
</gene>
<dbReference type="Gene3D" id="3.30.410.40">
    <property type="match status" value="1"/>
</dbReference>
<keyword evidence="8" id="KW-1185">Reference proteome</keyword>
<dbReference type="PANTHER" id="PTHR45968">
    <property type="entry name" value="OSJNBA0019K04.7 PROTEIN"/>
    <property type="match status" value="1"/>
</dbReference>
<dbReference type="Gene3D" id="3.50.50.60">
    <property type="entry name" value="FAD/NAD(P)-binding domain"/>
    <property type="match status" value="1"/>
</dbReference>
<dbReference type="PANTHER" id="PTHR45968:SF2">
    <property type="entry name" value="(R)-MANDELONITRILE LYASE-LIKE"/>
    <property type="match status" value="1"/>
</dbReference>
<evidence type="ECO:0000256" key="2">
    <source>
        <dbReference type="ARBA" id="ARBA00022630"/>
    </source>
</evidence>
<feature type="compositionally biased region" description="Basic and acidic residues" evidence="5">
    <location>
        <begin position="538"/>
        <end position="548"/>
    </location>
</feature>
<evidence type="ECO:0000256" key="1">
    <source>
        <dbReference type="ARBA" id="ARBA00001974"/>
    </source>
</evidence>
<evidence type="ECO:0000256" key="4">
    <source>
        <dbReference type="ARBA" id="ARBA00022827"/>
    </source>
</evidence>
<evidence type="ECO:0000259" key="6">
    <source>
        <dbReference type="PROSITE" id="PS00624"/>
    </source>
</evidence>
<dbReference type="SUPFAM" id="SSF54373">
    <property type="entry name" value="FAD-linked reductases, C-terminal domain"/>
    <property type="match status" value="1"/>
</dbReference>
<evidence type="ECO:0000313" key="7">
    <source>
        <dbReference type="EMBL" id="GAA0157960.1"/>
    </source>
</evidence>
<dbReference type="GO" id="GO:0016614">
    <property type="term" value="F:oxidoreductase activity, acting on CH-OH group of donors"/>
    <property type="evidence" value="ECO:0007669"/>
    <property type="project" value="InterPro"/>
</dbReference>
<organism evidence="7 8">
    <name type="scientific">Lithospermum erythrorhizon</name>
    <name type="common">Purple gromwell</name>
    <name type="synonym">Lithospermum officinale var. erythrorhizon</name>
    <dbReference type="NCBI Taxonomy" id="34254"/>
    <lineage>
        <taxon>Eukaryota</taxon>
        <taxon>Viridiplantae</taxon>
        <taxon>Streptophyta</taxon>
        <taxon>Embryophyta</taxon>
        <taxon>Tracheophyta</taxon>
        <taxon>Spermatophyta</taxon>
        <taxon>Magnoliopsida</taxon>
        <taxon>eudicotyledons</taxon>
        <taxon>Gunneridae</taxon>
        <taxon>Pentapetalae</taxon>
        <taxon>asterids</taxon>
        <taxon>lamiids</taxon>
        <taxon>Boraginales</taxon>
        <taxon>Boraginaceae</taxon>
        <taxon>Boraginoideae</taxon>
        <taxon>Lithospermeae</taxon>
        <taxon>Lithospermum</taxon>
    </lineage>
</organism>
<keyword evidence="3" id="KW-0732">Signal</keyword>
<dbReference type="InterPro" id="IPR051871">
    <property type="entry name" value="GMC_Oxidoreductase-Related"/>
</dbReference>
<keyword evidence="4" id="KW-0274">FAD</keyword>
<evidence type="ECO:0000313" key="8">
    <source>
        <dbReference type="Proteomes" id="UP001454036"/>
    </source>
</evidence>
<comment type="cofactor">
    <cofactor evidence="1">
        <name>FAD</name>
        <dbReference type="ChEBI" id="CHEBI:57692"/>
    </cofactor>
</comment>
<dbReference type="EMBL" id="BAABME010019665">
    <property type="protein sequence ID" value="GAA0157960.1"/>
    <property type="molecule type" value="Genomic_DNA"/>
</dbReference>
<dbReference type="SUPFAM" id="SSF51905">
    <property type="entry name" value="FAD/NAD(P)-binding domain"/>
    <property type="match status" value="1"/>
</dbReference>
<proteinExistence type="predicted"/>
<dbReference type="Pfam" id="PF05199">
    <property type="entry name" value="GMC_oxred_C"/>
    <property type="match status" value="1"/>
</dbReference>
<feature type="domain" description="Glucose-methanol-choline oxidoreductase N-terminal" evidence="6">
    <location>
        <begin position="287"/>
        <end position="301"/>
    </location>
</feature>
<name>A0AAV3Q211_LITER</name>
<dbReference type="InterPro" id="IPR000172">
    <property type="entry name" value="GMC_OxRdtase_N"/>
</dbReference>
<dbReference type="Proteomes" id="UP001454036">
    <property type="component" value="Unassembled WGS sequence"/>
</dbReference>
<reference evidence="7 8" key="1">
    <citation type="submission" date="2024-01" db="EMBL/GenBank/DDBJ databases">
        <title>The complete chloroplast genome sequence of Lithospermum erythrorhizon: insights into the phylogenetic relationship among Boraginaceae species and the maternal lineages of purple gromwells.</title>
        <authorList>
            <person name="Okada T."/>
            <person name="Watanabe K."/>
        </authorList>
    </citation>
    <scope>NUCLEOTIDE SEQUENCE [LARGE SCALE GENOMIC DNA]</scope>
</reference>
<dbReference type="Pfam" id="PF00732">
    <property type="entry name" value="GMC_oxred_N"/>
    <property type="match status" value="1"/>
</dbReference>
<keyword evidence="2" id="KW-0285">Flavoprotein</keyword>
<evidence type="ECO:0000256" key="3">
    <source>
        <dbReference type="ARBA" id="ARBA00022729"/>
    </source>
</evidence>
<dbReference type="PROSITE" id="PS00624">
    <property type="entry name" value="GMC_OXRED_2"/>
    <property type="match status" value="1"/>
</dbReference>
<dbReference type="InterPro" id="IPR036188">
    <property type="entry name" value="FAD/NAD-bd_sf"/>
</dbReference>
<dbReference type="GO" id="GO:0050660">
    <property type="term" value="F:flavin adenine dinucleotide binding"/>
    <property type="evidence" value="ECO:0007669"/>
    <property type="project" value="InterPro"/>
</dbReference>
<feature type="region of interest" description="Disordered" evidence="5">
    <location>
        <begin position="534"/>
        <end position="554"/>
    </location>
</feature>